<dbReference type="PANTHER" id="PTHR45879:SF3">
    <property type="entry name" value="CYCLIC AMP RESPONSE ELEMENT-BINDING PROTEIN B"/>
    <property type="match status" value="1"/>
</dbReference>
<feature type="compositionally biased region" description="Polar residues" evidence="7">
    <location>
        <begin position="292"/>
        <end position="302"/>
    </location>
</feature>
<evidence type="ECO:0000256" key="7">
    <source>
        <dbReference type="SAM" id="MobiDB-lite"/>
    </source>
</evidence>
<dbReference type="InterPro" id="IPR046347">
    <property type="entry name" value="bZIP_sf"/>
</dbReference>
<dbReference type="AlphaFoldDB" id="A0A195EWU3"/>
<evidence type="ECO:0000256" key="4">
    <source>
        <dbReference type="ARBA" id="ARBA00023163"/>
    </source>
</evidence>
<keyword evidence="2" id="KW-0805">Transcription regulation</keyword>
<evidence type="ECO:0000256" key="2">
    <source>
        <dbReference type="ARBA" id="ARBA00023015"/>
    </source>
</evidence>
<protein>
    <submittedName>
        <fullName evidence="10">Cyclic AMP-responsive element-binding protein 1</fullName>
    </submittedName>
</protein>
<evidence type="ECO:0000313" key="10">
    <source>
        <dbReference type="EMBL" id="KYN32354.1"/>
    </source>
</evidence>
<feature type="coiled-coil region" evidence="6">
    <location>
        <begin position="393"/>
        <end position="427"/>
    </location>
</feature>
<dbReference type="PRINTS" id="PR00041">
    <property type="entry name" value="LEUZIPPRCREB"/>
</dbReference>
<dbReference type="GO" id="GO:0000981">
    <property type="term" value="F:DNA-binding transcription factor activity, RNA polymerase II-specific"/>
    <property type="evidence" value="ECO:0007669"/>
    <property type="project" value="TreeGrafter"/>
</dbReference>
<keyword evidence="3" id="KW-0238">DNA-binding</keyword>
<dbReference type="InterPro" id="IPR004827">
    <property type="entry name" value="bZIP"/>
</dbReference>
<gene>
    <name evidence="10" type="ORF">ALC56_13211</name>
</gene>
<dbReference type="CDD" id="cd14690">
    <property type="entry name" value="bZIP_CREB1"/>
    <property type="match status" value="1"/>
</dbReference>
<dbReference type="GO" id="GO:0005667">
    <property type="term" value="C:transcription regulator complex"/>
    <property type="evidence" value="ECO:0007669"/>
    <property type="project" value="TreeGrafter"/>
</dbReference>
<dbReference type="SMART" id="SM00338">
    <property type="entry name" value="BRLZ"/>
    <property type="match status" value="1"/>
</dbReference>
<reference evidence="10 11" key="1">
    <citation type="submission" date="2016-03" db="EMBL/GenBank/DDBJ databases">
        <title>Trachymyrmex septentrionalis WGS genome.</title>
        <authorList>
            <person name="Nygaard S."/>
            <person name="Hu H."/>
            <person name="Boomsma J."/>
            <person name="Zhang G."/>
        </authorList>
    </citation>
    <scope>NUCLEOTIDE SEQUENCE [LARGE SCALE GENOMIC DNA]</scope>
    <source>
        <strain evidence="10">Tsep2-gDNA-1</strain>
        <tissue evidence="10">Whole body</tissue>
    </source>
</reference>
<dbReference type="EMBL" id="KQ981953">
    <property type="protein sequence ID" value="KYN32354.1"/>
    <property type="molecule type" value="Genomic_DNA"/>
</dbReference>
<evidence type="ECO:0000259" key="8">
    <source>
        <dbReference type="PROSITE" id="PS50217"/>
    </source>
</evidence>
<feature type="region of interest" description="Disordered" evidence="7">
    <location>
        <begin position="161"/>
        <end position="190"/>
    </location>
</feature>
<feature type="compositionally biased region" description="Basic and acidic residues" evidence="7">
    <location>
        <begin position="164"/>
        <end position="174"/>
    </location>
</feature>
<organism evidence="10 11">
    <name type="scientific">Trachymyrmex septentrionalis</name>
    <dbReference type="NCBI Taxonomy" id="34720"/>
    <lineage>
        <taxon>Eukaryota</taxon>
        <taxon>Metazoa</taxon>
        <taxon>Ecdysozoa</taxon>
        <taxon>Arthropoda</taxon>
        <taxon>Hexapoda</taxon>
        <taxon>Insecta</taxon>
        <taxon>Pterygota</taxon>
        <taxon>Neoptera</taxon>
        <taxon>Endopterygota</taxon>
        <taxon>Hymenoptera</taxon>
        <taxon>Apocrita</taxon>
        <taxon>Aculeata</taxon>
        <taxon>Formicoidea</taxon>
        <taxon>Formicidae</taxon>
        <taxon>Myrmicinae</taxon>
        <taxon>Trachymyrmex</taxon>
    </lineage>
</organism>
<keyword evidence="5" id="KW-0539">Nucleus</keyword>
<dbReference type="GO" id="GO:0005634">
    <property type="term" value="C:nucleus"/>
    <property type="evidence" value="ECO:0007669"/>
    <property type="project" value="UniProtKB-SubCell"/>
</dbReference>
<dbReference type="Pfam" id="PF00170">
    <property type="entry name" value="bZIP_1"/>
    <property type="match status" value="1"/>
</dbReference>
<dbReference type="PROSITE" id="PS50217">
    <property type="entry name" value="BZIP"/>
    <property type="match status" value="1"/>
</dbReference>
<keyword evidence="4" id="KW-0804">Transcription</keyword>
<evidence type="ECO:0000256" key="5">
    <source>
        <dbReference type="ARBA" id="ARBA00023242"/>
    </source>
</evidence>
<keyword evidence="6" id="KW-0175">Coiled coil</keyword>
<dbReference type="Pfam" id="PF02173">
    <property type="entry name" value="pKID"/>
    <property type="match status" value="1"/>
</dbReference>
<proteinExistence type="predicted"/>
<feature type="domain" description="BZIP" evidence="8">
    <location>
        <begin position="375"/>
        <end position="426"/>
    </location>
</feature>
<evidence type="ECO:0000259" key="9">
    <source>
        <dbReference type="PROSITE" id="PS50953"/>
    </source>
</evidence>
<accession>A0A195EWU3</accession>
<feature type="region of interest" description="Disordered" evidence="7">
    <location>
        <begin position="282"/>
        <end position="302"/>
    </location>
</feature>
<dbReference type="GO" id="GO:0000978">
    <property type="term" value="F:RNA polymerase II cis-regulatory region sequence-specific DNA binding"/>
    <property type="evidence" value="ECO:0007669"/>
    <property type="project" value="TreeGrafter"/>
</dbReference>
<sequence length="433" mass="47534">MTRREHRRDQIMRDQRAAVEEESHETAATAAAAAAITTTTAILSVTRNSEVVGSTSDEATGVLTWLLRTCPTAHSDCSKLGDEKYVTGKCPSWRIITIGPWTKRAASRAPRRSRVRDGETVARPPLLALRFALSALARGRATHTRVLRSSATLNVMPRNMATRRPRERETETARIRVSSGRSTRGGSRDSAPFVQSVIQPNQQSVIQTATNIQPVAISKGNVILVSKPNSVIQTAQGSLQTLQVVETGSDDSFSDEDSPKKRNILTRRPSYRKILNDLGGGEITDGRLPPLESSSECDSNVDSEVSSHSLHYQTVIPAGTIQIATQGEGVPGLHTLTMSNAATAGGAIVQYAQGQDTQFFVPAYTGHGVVVEDAARKRELRLLKNREAARECRRKKKEYIKCLENRVAVLENRNQTLIDELKSLKELYQQKTD</sequence>
<dbReference type="FunFam" id="1.20.5.170:FF:000003">
    <property type="entry name" value="cAMP-responsive element modulator isoform X2"/>
    <property type="match status" value="1"/>
</dbReference>
<dbReference type="InterPro" id="IPR003102">
    <property type="entry name" value="CREB1-like_pKID"/>
</dbReference>
<evidence type="ECO:0000256" key="1">
    <source>
        <dbReference type="ARBA" id="ARBA00004123"/>
    </source>
</evidence>
<dbReference type="Proteomes" id="UP000078541">
    <property type="component" value="Unassembled WGS sequence"/>
</dbReference>
<dbReference type="InterPro" id="IPR001630">
    <property type="entry name" value="Leuzip_CREB"/>
</dbReference>
<feature type="domain" description="KID" evidence="9">
    <location>
        <begin position="238"/>
        <end position="297"/>
    </location>
</feature>
<evidence type="ECO:0000256" key="3">
    <source>
        <dbReference type="ARBA" id="ARBA00023125"/>
    </source>
</evidence>
<dbReference type="PANTHER" id="PTHR45879">
    <property type="entry name" value="CYCLIC AMP RESPONSE ELEMENT-BINDING PROTEIN B"/>
    <property type="match status" value="1"/>
</dbReference>
<comment type="subcellular location">
    <subcellularLocation>
        <location evidence="1">Nucleus</location>
    </subcellularLocation>
</comment>
<keyword evidence="11" id="KW-1185">Reference proteome</keyword>
<dbReference type="STRING" id="34720.A0A195EWU3"/>
<feature type="compositionally biased region" description="Low complexity" evidence="7">
    <location>
        <begin position="175"/>
        <end position="190"/>
    </location>
</feature>
<dbReference type="Gene3D" id="1.20.5.170">
    <property type="match status" value="1"/>
</dbReference>
<name>A0A195EWU3_9HYME</name>
<dbReference type="SUPFAM" id="SSF57959">
    <property type="entry name" value="Leucine zipper domain"/>
    <property type="match status" value="1"/>
</dbReference>
<evidence type="ECO:0000313" key="11">
    <source>
        <dbReference type="Proteomes" id="UP000078541"/>
    </source>
</evidence>
<evidence type="ECO:0000256" key="6">
    <source>
        <dbReference type="SAM" id="Coils"/>
    </source>
</evidence>
<dbReference type="PROSITE" id="PS00036">
    <property type="entry name" value="BZIP_BASIC"/>
    <property type="match status" value="1"/>
</dbReference>
<dbReference type="PROSITE" id="PS50953">
    <property type="entry name" value="KID"/>
    <property type="match status" value="1"/>
</dbReference>